<sequence length="191" mass="22336">MDSSQIDVPEIYVSVSYDAWATFFLALQRFADSTCQPFIKNSCRLAAKANARIKNGPYFLDSEDLRYSYYDFRCTHRGKYKSRKTVTGNGGKEPKYKSFKDGCKAKVYTSVDKETKKVVIRELIQEHCPEIYRLYPQTRLLNKEEKAEVRRYLKLKVSTKVVRDHVEGEFGKSLNLHDVRNVKQRIRQEVS</sequence>
<keyword evidence="4" id="KW-1185">Reference proteome</keyword>
<dbReference type="EMBL" id="AMQN01023789">
    <property type="status" value="NOT_ANNOTATED_CDS"/>
    <property type="molecule type" value="Genomic_DNA"/>
</dbReference>
<evidence type="ECO:0000313" key="2">
    <source>
        <dbReference type="EMBL" id="ELU04887.1"/>
    </source>
</evidence>
<dbReference type="Pfam" id="PF21599">
    <property type="entry name" value="ZSWIM3_N"/>
    <property type="match status" value="1"/>
</dbReference>
<evidence type="ECO:0000313" key="4">
    <source>
        <dbReference type="Proteomes" id="UP000014760"/>
    </source>
</evidence>
<feature type="domain" description="ZSWIM3 N-terminal" evidence="1">
    <location>
        <begin position="17"/>
        <end position="127"/>
    </location>
</feature>
<dbReference type="OrthoDB" id="6263354at2759"/>
<dbReference type="PANTHER" id="PTHR31569:SF4">
    <property type="entry name" value="SWIM-TYPE DOMAIN-CONTAINING PROTEIN"/>
    <property type="match status" value="1"/>
</dbReference>
<reference evidence="4" key="1">
    <citation type="submission" date="2012-12" db="EMBL/GenBank/DDBJ databases">
        <authorList>
            <person name="Hellsten U."/>
            <person name="Grimwood J."/>
            <person name="Chapman J.A."/>
            <person name="Shapiro H."/>
            <person name="Aerts A."/>
            <person name="Otillar R.P."/>
            <person name="Terry A.Y."/>
            <person name="Boore J.L."/>
            <person name="Simakov O."/>
            <person name="Marletaz F."/>
            <person name="Cho S.-J."/>
            <person name="Edsinger-Gonzales E."/>
            <person name="Havlak P."/>
            <person name="Kuo D.-H."/>
            <person name="Larsson T."/>
            <person name="Lv J."/>
            <person name="Arendt D."/>
            <person name="Savage R."/>
            <person name="Osoegawa K."/>
            <person name="de Jong P."/>
            <person name="Lindberg D.R."/>
            <person name="Seaver E.C."/>
            <person name="Weisblat D.A."/>
            <person name="Putnam N.H."/>
            <person name="Grigoriev I.V."/>
            <person name="Rokhsar D.S."/>
        </authorList>
    </citation>
    <scope>NUCLEOTIDE SEQUENCE</scope>
    <source>
        <strain evidence="4">I ESC-2004</strain>
    </source>
</reference>
<dbReference type="Proteomes" id="UP000014760">
    <property type="component" value="Unassembled WGS sequence"/>
</dbReference>
<gene>
    <name evidence="2" type="ORF">CAPTEDRAFT_217391</name>
</gene>
<reference evidence="2 4" key="2">
    <citation type="journal article" date="2013" name="Nature">
        <title>Insights into bilaterian evolution from three spiralian genomes.</title>
        <authorList>
            <person name="Simakov O."/>
            <person name="Marletaz F."/>
            <person name="Cho S.J."/>
            <person name="Edsinger-Gonzales E."/>
            <person name="Havlak P."/>
            <person name="Hellsten U."/>
            <person name="Kuo D.H."/>
            <person name="Larsson T."/>
            <person name="Lv J."/>
            <person name="Arendt D."/>
            <person name="Savage R."/>
            <person name="Osoegawa K."/>
            <person name="de Jong P."/>
            <person name="Grimwood J."/>
            <person name="Chapman J.A."/>
            <person name="Shapiro H."/>
            <person name="Aerts A."/>
            <person name="Otillar R.P."/>
            <person name="Terry A.Y."/>
            <person name="Boore J.L."/>
            <person name="Grigoriev I.V."/>
            <person name="Lindberg D.R."/>
            <person name="Seaver E.C."/>
            <person name="Weisblat D.A."/>
            <person name="Putnam N.H."/>
            <person name="Rokhsar D.S."/>
        </authorList>
    </citation>
    <scope>NUCLEOTIDE SEQUENCE</scope>
    <source>
        <strain evidence="2 4">I ESC-2004</strain>
    </source>
</reference>
<proteinExistence type="predicted"/>
<dbReference type="InterPro" id="IPR048325">
    <property type="entry name" value="ZSWIM3_N"/>
</dbReference>
<dbReference type="PANTHER" id="PTHR31569">
    <property type="entry name" value="SWIM-TYPE DOMAIN-CONTAINING PROTEIN"/>
    <property type="match status" value="1"/>
</dbReference>
<accession>R7ULS3</accession>
<reference evidence="3" key="3">
    <citation type="submission" date="2015-06" db="UniProtKB">
        <authorList>
            <consortium name="EnsemblMetazoa"/>
        </authorList>
    </citation>
    <scope>IDENTIFICATION</scope>
</reference>
<protein>
    <recommendedName>
        <fullName evidence="1">ZSWIM3 N-terminal domain-containing protein</fullName>
    </recommendedName>
</protein>
<evidence type="ECO:0000259" key="1">
    <source>
        <dbReference type="Pfam" id="PF21599"/>
    </source>
</evidence>
<name>R7ULS3_CAPTE</name>
<dbReference type="HOGENOM" id="CLU_1422705_0_0_1"/>
<dbReference type="EnsemblMetazoa" id="CapteT217391">
    <property type="protein sequence ID" value="CapteP217391"/>
    <property type="gene ID" value="CapteG217391"/>
</dbReference>
<dbReference type="EMBL" id="KB302000">
    <property type="protein sequence ID" value="ELU04887.1"/>
    <property type="molecule type" value="Genomic_DNA"/>
</dbReference>
<dbReference type="AlphaFoldDB" id="R7ULS3"/>
<dbReference type="InterPro" id="IPR052579">
    <property type="entry name" value="Zinc_finger_SWIM"/>
</dbReference>
<evidence type="ECO:0000313" key="3">
    <source>
        <dbReference type="EnsemblMetazoa" id="CapteP217391"/>
    </source>
</evidence>
<organism evidence="2">
    <name type="scientific">Capitella teleta</name>
    <name type="common">Polychaete worm</name>
    <dbReference type="NCBI Taxonomy" id="283909"/>
    <lineage>
        <taxon>Eukaryota</taxon>
        <taxon>Metazoa</taxon>
        <taxon>Spiralia</taxon>
        <taxon>Lophotrochozoa</taxon>
        <taxon>Annelida</taxon>
        <taxon>Polychaeta</taxon>
        <taxon>Sedentaria</taxon>
        <taxon>Scolecida</taxon>
        <taxon>Capitellidae</taxon>
        <taxon>Capitella</taxon>
    </lineage>
</organism>